<dbReference type="AlphaFoldDB" id="A0A7R9XTB1"/>
<sequence>MTSEDDVEEDGGAATDGAQAPYAAFCTAAILAAVHRAAIWRDSKDFVDTRSRSPPAKVFEALAQSRAATCSVAAREFLNEHFESGPRERSKMPELADWRSEPAVARGARCEKSREFATHVHELWRVLARLDADDYAEEEVGAEGEARRTTSSRIRLPYPAVVPGERFRETYYWDTYWIVLGLLTSEMPATALGVTNNLLYMVTTYGFVPNGARVYYLNRSQPPLLSSCVAEVFQATRDVEWLRQALPLLVQEYAYLTRSERTVTIRDTETGETHELSRYFANTTRPRPESYREDVEVARRATRKVEDAVAKLEAKRKIYRHLASAAESGFDFSSRWFLDGDNLETIRTCNIIPSDLNGFMLRVETQIALLAREALVSLENEDELFAERVYLNHLLEKFSRASEVRRRAIDAVLWDDDVKRWRDMAFEPLMGEDTRGIVRDSDDLTAASESPFTSDFTPLWCGACDPDSDQAYEVVESLKKSKLVTDKGIATSLVESGQQWDWPNAWAPETHMIVEAIQIFAPREEEYAKTLAHSWLRTAHQAWKSTGYMHEKYDVRSTEDGVGKGGEYIPQRGFGWTNGVTLRLLEQYGFPQD</sequence>
<dbReference type="Pfam" id="PF01204">
    <property type="entry name" value="Trehalase"/>
    <property type="match status" value="1"/>
</dbReference>
<dbReference type="InterPro" id="IPR012341">
    <property type="entry name" value="6hp_glycosidase-like_sf"/>
</dbReference>
<keyword evidence="3 4" id="KW-0326">Glycosidase</keyword>
<proteinExistence type="inferred from homology"/>
<dbReference type="PROSITE" id="PS00928">
    <property type="entry name" value="TREHALASE_2"/>
    <property type="match status" value="1"/>
</dbReference>
<dbReference type="EMBL" id="HBDX01008308">
    <property type="protein sequence ID" value="CAD8226391.1"/>
    <property type="molecule type" value="Transcribed_RNA"/>
</dbReference>
<dbReference type="GO" id="GO:0004555">
    <property type="term" value="F:alpha,alpha-trehalase activity"/>
    <property type="evidence" value="ECO:0007669"/>
    <property type="project" value="UniProtKB-EC"/>
</dbReference>
<dbReference type="GO" id="GO:0005993">
    <property type="term" value="P:trehalose catabolic process"/>
    <property type="evidence" value="ECO:0007669"/>
    <property type="project" value="TreeGrafter"/>
</dbReference>
<dbReference type="InterPro" id="IPR001661">
    <property type="entry name" value="Glyco_hydro_37"/>
</dbReference>
<dbReference type="PANTHER" id="PTHR23403">
    <property type="entry name" value="TREHALASE"/>
    <property type="match status" value="1"/>
</dbReference>
<accession>A0A7R9XTB1</accession>
<reference evidence="5" key="1">
    <citation type="submission" date="2021-01" db="EMBL/GenBank/DDBJ databases">
        <authorList>
            <person name="Corre E."/>
            <person name="Pelletier E."/>
            <person name="Niang G."/>
            <person name="Scheremetjew M."/>
            <person name="Finn R."/>
            <person name="Kale V."/>
            <person name="Holt S."/>
            <person name="Cochrane G."/>
            <person name="Meng A."/>
            <person name="Brown T."/>
            <person name="Cohen L."/>
        </authorList>
    </citation>
    <scope>NUCLEOTIDE SEQUENCE</scope>
    <source>
        <strain evidence="5">Clade-A-BCC118000</strain>
    </source>
</reference>
<dbReference type="PANTHER" id="PTHR23403:SF1">
    <property type="entry name" value="TREHALASE"/>
    <property type="match status" value="1"/>
</dbReference>
<dbReference type="SUPFAM" id="SSF48208">
    <property type="entry name" value="Six-hairpin glycosidases"/>
    <property type="match status" value="1"/>
</dbReference>
<protein>
    <recommendedName>
        <fullName evidence="4">Trehalase</fullName>
        <ecNumber evidence="4">3.2.1.28</ecNumber>
    </recommendedName>
    <alternativeName>
        <fullName evidence="4">Alpha-trehalose glucohydrolase</fullName>
    </alternativeName>
</protein>
<gene>
    <name evidence="5" type="ORF">OLUC0939_LOCUS7132</name>
</gene>
<dbReference type="PRINTS" id="PR00744">
    <property type="entry name" value="GLHYDRLASE37"/>
</dbReference>
<dbReference type="InterPro" id="IPR018232">
    <property type="entry name" value="Glyco_hydro_37_CS"/>
</dbReference>
<dbReference type="EC" id="3.2.1.28" evidence="4"/>
<comment type="catalytic activity">
    <reaction evidence="4">
        <text>alpha,alpha-trehalose + H2O = alpha-D-glucose + beta-D-glucose</text>
        <dbReference type="Rhea" id="RHEA:32675"/>
        <dbReference type="ChEBI" id="CHEBI:15377"/>
        <dbReference type="ChEBI" id="CHEBI:15903"/>
        <dbReference type="ChEBI" id="CHEBI:16551"/>
        <dbReference type="ChEBI" id="CHEBI:17925"/>
        <dbReference type="EC" id="3.2.1.28"/>
    </reaction>
</comment>
<evidence type="ECO:0000313" key="5">
    <source>
        <dbReference type="EMBL" id="CAD8226391.1"/>
    </source>
</evidence>
<dbReference type="Gene3D" id="1.50.10.10">
    <property type="match status" value="1"/>
</dbReference>
<name>A0A7R9XTB1_9CHLO</name>
<evidence type="ECO:0000256" key="3">
    <source>
        <dbReference type="ARBA" id="ARBA00023295"/>
    </source>
</evidence>
<dbReference type="InterPro" id="IPR008928">
    <property type="entry name" value="6-hairpin_glycosidase_sf"/>
</dbReference>
<evidence type="ECO:0000256" key="2">
    <source>
        <dbReference type="ARBA" id="ARBA00022801"/>
    </source>
</evidence>
<keyword evidence="2 4" id="KW-0378">Hydrolase</keyword>
<organism evidence="5">
    <name type="scientific">Ostreococcus sp. 'lucimarinus'</name>
    <dbReference type="NCBI Taxonomy" id="242159"/>
    <lineage>
        <taxon>Eukaryota</taxon>
        <taxon>Viridiplantae</taxon>
        <taxon>Chlorophyta</taxon>
        <taxon>Mamiellophyceae</taxon>
        <taxon>Mamiellales</taxon>
        <taxon>Bathycoccaceae</taxon>
        <taxon>Ostreococcus</taxon>
    </lineage>
</organism>
<evidence type="ECO:0000256" key="1">
    <source>
        <dbReference type="ARBA" id="ARBA00005615"/>
    </source>
</evidence>
<evidence type="ECO:0000256" key="4">
    <source>
        <dbReference type="RuleBase" id="RU361180"/>
    </source>
</evidence>
<comment type="similarity">
    <text evidence="1 4">Belongs to the glycosyl hydrolase 37 family.</text>
</comment>